<accession>A0ACC0JLT5</accession>
<protein>
    <submittedName>
        <fullName evidence="1">Uncharacterized protein</fullName>
    </submittedName>
</protein>
<proteinExistence type="predicted"/>
<reference evidence="1 2" key="1">
    <citation type="journal article" date="2022" name="Genome Biol. Evol.">
        <title>The Spruce Budworm Genome: Reconstructing the Evolutionary History of Antifreeze Proteins.</title>
        <authorList>
            <person name="Beliveau C."/>
            <person name="Gagne P."/>
            <person name="Picq S."/>
            <person name="Vernygora O."/>
            <person name="Keeling C.I."/>
            <person name="Pinkney K."/>
            <person name="Doucet D."/>
            <person name="Wen F."/>
            <person name="Johnston J.S."/>
            <person name="Maaroufi H."/>
            <person name="Boyle B."/>
            <person name="Laroche J."/>
            <person name="Dewar K."/>
            <person name="Juretic N."/>
            <person name="Blackburn G."/>
            <person name="Nisole A."/>
            <person name="Brunet B."/>
            <person name="Brandao M."/>
            <person name="Lumley L."/>
            <person name="Duan J."/>
            <person name="Quan G."/>
            <person name="Lucarotti C.J."/>
            <person name="Roe A.D."/>
            <person name="Sperling F.A.H."/>
            <person name="Levesque R.C."/>
            <person name="Cusson M."/>
        </authorList>
    </citation>
    <scope>NUCLEOTIDE SEQUENCE [LARGE SCALE GENOMIC DNA]</scope>
    <source>
        <strain evidence="1">Glfc:IPQL:Cfum</strain>
    </source>
</reference>
<keyword evidence="2" id="KW-1185">Reference proteome</keyword>
<evidence type="ECO:0000313" key="1">
    <source>
        <dbReference type="EMBL" id="KAI8425115.1"/>
    </source>
</evidence>
<evidence type="ECO:0000313" key="2">
    <source>
        <dbReference type="Proteomes" id="UP001064048"/>
    </source>
</evidence>
<sequence>MLGIDALHKLYSMDLPPVVLVQNCARILCCSSDVTVAARGPSDRGVVAHIAYTLHATPSATSANEYPVDIIYIWKTIPIAFRVGLHPFRWPLAAILAATGARSLLATMANIVTSLLREESGESDPPIQIEHAFSAEQSAACSQAAAAAS</sequence>
<comment type="caution">
    <text evidence="1">The sequence shown here is derived from an EMBL/GenBank/DDBJ whole genome shotgun (WGS) entry which is preliminary data.</text>
</comment>
<dbReference type="EMBL" id="CM046111">
    <property type="protein sequence ID" value="KAI8425115.1"/>
    <property type="molecule type" value="Genomic_DNA"/>
</dbReference>
<gene>
    <name evidence="1" type="ORF">MSG28_006966</name>
</gene>
<dbReference type="Proteomes" id="UP001064048">
    <property type="component" value="Chromosome 11"/>
</dbReference>
<name>A0ACC0JLT5_CHOFU</name>
<organism evidence="1 2">
    <name type="scientific">Choristoneura fumiferana</name>
    <name type="common">Spruce budworm moth</name>
    <name type="synonym">Archips fumiferana</name>
    <dbReference type="NCBI Taxonomy" id="7141"/>
    <lineage>
        <taxon>Eukaryota</taxon>
        <taxon>Metazoa</taxon>
        <taxon>Ecdysozoa</taxon>
        <taxon>Arthropoda</taxon>
        <taxon>Hexapoda</taxon>
        <taxon>Insecta</taxon>
        <taxon>Pterygota</taxon>
        <taxon>Neoptera</taxon>
        <taxon>Endopterygota</taxon>
        <taxon>Lepidoptera</taxon>
        <taxon>Glossata</taxon>
        <taxon>Ditrysia</taxon>
        <taxon>Tortricoidea</taxon>
        <taxon>Tortricidae</taxon>
        <taxon>Tortricinae</taxon>
        <taxon>Choristoneura</taxon>
    </lineage>
</organism>